<protein>
    <recommendedName>
        <fullName evidence="5">Putative pre-16S rRNA nuclease</fullName>
        <ecNumber evidence="5">3.1.-.-</ecNumber>
    </recommendedName>
</protein>
<feature type="domain" description="YqgF/RNase H-like" evidence="6">
    <location>
        <begin position="17"/>
        <end position="122"/>
    </location>
</feature>
<dbReference type="PANTHER" id="PTHR33317:SF4">
    <property type="entry name" value="POLYNUCLEOTIDYL TRANSFERASE, RIBONUCLEASE H-LIKE SUPERFAMILY PROTEIN"/>
    <property type="match status" value="1"/>
</dbReference>
<evidence type="ECO:0000256" key="4">
    <source>
        <dbReference type="ARBA" id="ARBA00022801"/>
    </source>
</evidence>
<dbReference type="GO" id="GO:0005829">
    <property type="term" value="C:cytosol"/>
    <property type="evidence" value="ECO:0007669"/>
    <property type="project" value="TreeGrafter"/>
</dbReference>
<evidence type="ECO:0000313" key="8">
    <source>
        <dbReference type="Proteomes" id="UP000255230"/>
    </source>
</evidence>
<keyword evidence="8" id="KW-1185">Reference proteome</keyword>
<dbReference type="InterPro" id="IPR005227">
    <property type="entry name" value="YqgF"/>
</dbReference>
<gene>
    <name evidence="7" type="primary">yqgF</name>
    <name evidence="7" type="ORF">NCTC10465_00350</name>
</gene>
<dbReference type="InterPro" id="IPR037027">
    <property type="entry name" value="YqgF/RNaseH-like_dom_sf"/>
</dbReference>
<keyword evidence="3 5" id="KW-0540">Nuclease</keyword>
<dbReference type="Proteomes" id="UP000255230">
    <property type="component" value="Unassembled WGS sequence"/>
</dbReference>
<evidence type="ECO:0000256" key="1">
    <source>
        <dbReference type="ARBA" id="ARBA00022490"/>
    </source>
</evidence>
<dbReference type="EMBL" id="UGPY01000001">
    <property type="protein sequence ID" value="STY96592.1"/>
    <property type="molecule type" value="Genomic_DNA"/>
</dbReference>
<dbReference type="RefSeq" id="WP_065252164.1">
    <property type="nucleotide sequence ID" value="NZ_CBCRZU010000022.1"/>
</dbReference>
<dbReference type="InterPro" id="IPR006641">
    <property type="entry name" value="YqgF/RNaseH-like_dom"/>
</dbReference>
<dbReference type="PANTHER" id="PTHR33317">
    <property type="entry name" value="POLYNUCLEOTIDYL TRANSFERASE, RIBONUCLEASE H-LIKE SUPERFAMILY PROTEIN"/>
    <property type="match status" value="1"/>
</dbReference>
<evidence type="ECO:0000256" key="3">
    <source>
        <dbReference type="ARBA" id="ARBA00022722"/>
    </source>
</evidence>
<comment type="function">
    <text evidence="5">Could be a nuclease involved in processing of the 5'-end of pre-16S rRNA.</text>
</comment>
<dbReference type="Pfam" id="PF03652">
    <property type="entry name" value="RuvX"/>
    <property type="match status" value="1"/>
</dbReference>
<dbReference type="GeneID" id="35778588"/>
<dbReference type="GO" id="GO:0004518">
    <property type="term" value="F:nuclease activity"/>
    <property type="evidence" value="ECO:0007669"/>
    <property type="project" value="UniProtKB-KW"/>
</dbReference>
<reference evidence="7 8" key="1">
    <citation type="submission" date="2018-06" db="EMBL/GenBank/DDBJ databases">
        <authorList>
            <consortium name="Pathogen Informatics"/>
            <person name="Doyle S."/>
        </authorList>
    </citation>
    <scope>NUCLEOTIDE SEQUENCE [LARGE SCALE GENOMIC DNA]</scope>
    <source>
        <strain evidence="7 8">NCTC10465</strain>
    </source>
</reference>
<dbReference type="SUPFAM" id="SSF53098">
    <property type="entry name" value="Ribonuclease H-like"/>
    <property type="match status" value="1"/>
</dbReference>
<comment type="subcellular location">
    <subcellularLocation>
        <location evidence="5">Cytoplasm</location>
    </subcellularLocation>
</comment>
<dbReference type="GO" id="GO:0016788">
    <property type="term" value="F:hydrolase activity, acting on ester bonds"/>
    <property type="evidence" value="ECO:0007669"/>
    <property type="project" value="UniProtKB-UniRule"/>
</dbReference>
<organism evidence="7 8">
    <name type="scientific">Faucicola osloensis</name>
    <name type="common">Moraxella osloensis</name>
    <dbReference type="NCBI Taxonomy" id="34062"/>
    <lineage>
        <taxon>Bacteria</taxon>
        <taxon>Pseudomonadati</taxon>
        <taxon>Pseudomonadota</taxon>
        <taxon>Gammaproteobacteria</taxon>
        <taxon>Moraxellales</taxon>
        <taxon>Moraxellaceae</taxon>
        <taxon>Faucicola</taxon>
    </lineage>
</organism>
<evidence type="ECO:0000256" key="2">
    <source>
        <dbReference type="ARBA" id="ARBA00022517"/>
    </source>
</evidence>
<dbReference type="Gene3D" id="3.30.420.140">
    <property type="entry name" value="YqgF/RNase H-like domain"/>
    <property type="match status" value="1"/>
</dbReference>
<keyword evidence="4 5" id="KW-0378">Hydrolase</keyword>
<dbReference type="CDD" id="cd16964">
    <property type="entry name" value="YqgF"/>
    <property type="match status" value="1"/>
</dbReference>
<dbReference type="EC" id="3.1.-.-" evidence="5"/>
<dbReference type="HAMAP" id="MF_00651">
    <property type="entry name" value="Nuclease_YqgF"/>
    <property type="match status" value="1"/>
</dbReference>
<dbReference type="AlphaFoldDB" id="A0A378Q7E6"/>
<comment type="similarity">
    <text evidence="5">Belongs to the YqgF HJR family.</text>
</comment>
<proteinExistence type="inferred from homology"/>
<keyword evidence="1 5" id="KW-0963">Cytoplasm</keyword>
<evidence type="ECO:0000256" key="5">
    <source>
        <dbReference type="HAMAP-Rule" id="MF_00651"/>
    </source>
</evidence>
<evidence type="ECO:0000259" key="6">
    <source>
        <dbReference type="SMART" id="SM00732"/>
    </source>
</evidence>
<keyword evidence="2 5" id="KW-0690">Ribosome biogenesis</keyword>
<dbReference type="GO" id="GO:0000967">
    <property type="term" value="P:rRNA 5'-end processing"/>
    <property type="evidence" value="ECO:0007669"/>
    <property type="project" value="UniProtKB-UniRule"/>
</dbReference>
<dbReference type="SMART" id="SM00732">
    <property type="entry name" value="YqgFc"/>
    <property type="match status" value="1"/>
</dbReference>
<dbReference type="NCBIfam" id="TIGR00250">
    <property type="entry name" value="RNAse_H_YqgF"/>
    <property type="match status" value="1"/>
</dbReference>
<name>A0A378Q7E6_FAUOS</name>
<accession>A0A378Q7E6</accession>
<dbReference type="InterPro" id="IPR012337">
    <property type="entry name" value="RNaseH-like_sf"/>
</dbReference>
<sequence length="161" mass="17859">MLNLTMAQDTHHIHTIETVMGLDFGIAKMGIALGNTLTQTASPLMQFKMDNGKPNWDELLKLIESWQVSTIIIGLPLNVDGTASELGNRAKKFARRLKHQLEEAHRPRPIILADERLTSREAKSLAWEYGLIKSDKEPIDSIASAIMLGSWLRSGEGALLS</sequence>
<evidence type="ECO:0000313" key="7">
    <source>
        <dbReference type="EMBL" id="STY96592.1"/>
    </source>
</evidence>